<dbReference type="SMART" id="SM00369">
    <property type="entry name" value="LRR_TYP"/>
    <property type="match status" value="5"/>
</dbReference>
<feature type="domain" description="PPM-type phosphatase" evidence="4">
    <location>
        <begin position="447"/>
        <end position="722"/>
    </location>
</feature>
<dbReference type="InterPro" id="IPR001932">
    <property type="entry name" value="PPM-type_phosphatase-like_dom"/>
</dbReference>
<feature type="compositionally biased region" description="Acidic residues" evidence="3">
    <location>
        <begin position="51"/>
        <end position="61"/>
    </location>
</feature>
<dbReference type="PROSITE" id="PS51450">
    <property type="entry name" value="LRR"/>
    <property type="match status" value="2"/>
</dbReference>
<evidence type="ECO:0000313" key="6">
    <source>
        <dbReference type="Proteomes" id="UP000792457"/>
    </source>
</evidence>
<feature type="region of interest" description="Disordered" evidence="3">
    <location>
        <begin position="875"/>
        <end position="922"/>
    </location>
</feature>
<dbReference type="AlphaFoldDB" id="A0A8K0K3L1"/>
<feature type="region of interest" description="Disordered" evidence="3">
    <location>
        <begin position="1036"/>
        <end position="1095"/>
    </location>
</feature>
<feature type="compositionally biased region" description="Polar residues" evidence="3">
    <location>
        <begin position="911"/>
        <end position="922"/>
    </location>
</feature>
<dbReference type="Pfam" id="PF00481">
    <property type="entry name" value="PP2C"/>
    <property type="match status" value="1"/>
</dbReference>
<dbReference type="SUPFAM" id="SSF52058">
    <property type="entry name" value="L domain-like"/>
    <property type="match status" value="1"/>
</dbReference>
<evidence type="ECO:0000313" key="5">
    <source>
        <dbReference type="EMBL" id="KAG8227052.1"/>
    </source>
</evidence>
<organism evidence="5 6">
    <name type="scientific">Ladona fulva</name>
    <name type="common">Scarce chaser dragonfly</name>
    <name type="synonym">Libellula fulva</name>
    <dbReference type="NCBI Taxonomy" id="123851"/>
    <lineage>
        <taxon>Eukaryota</taxon>
        <taxon>Metazoa</taxon>
        <taxon>Ecdysozoa</taxon>
        <taxon>Arthropoda</taxon>
        <taxon>Hexapoda</taxon>
        <taxon>Insecta</taxon>
        <taxon>Pterygota</taxon>
        <taxon>Palaeoptera</taxon>
        <taxon>Odonata</taxon>
        <taxon>Epiprocta</taxon>
        <taxon>Anisoptera</taxon>
        <taxon>Libelluloidea</taxon>
        <taxon>Libellulidae</taxon>
        <taxon>Ladona</taxon>
    </lineage>
</organism>
<feature type="compositionally biased region" description="Basic and acidic residues" evidence="3">
    <location>
        <begin position="30"/>
        <end position="48"/>
    </location>
</feature>
<dbReference type="PRINTS" id="PR00019">
    <property type="entry name" value="LEURICHRPT"/>
</dbReference>
<feature type="compositionally biased region" description="Basic and acidic residues" evidence="3">
    <location>
        <begin position="900"/>
        <end position="910"/>
    </location>
</feature>
<dbReference type="InterPro" id="IPR050333">
    <property type="entry name" value="SLRP"/>
</dbReference>
<dbReference type="PROSITE" id="PS51746">
    <property type="entry name" value="PPM_2"/>
    <property type="match status" value="1"/>
</dbReference>
<dbReference type="SMART" id="SM00332">
    <property type="entry name" value="PP2Cc"/>
    <property type="match status" value="1"/>
</dbReference>
<gene>
    <name evidence="5" type="ORF">J437_LFUL013235</name>
</gene>
<dbReference type="SUPFAM" id="SSF81606">
    <property type="entry name" value="PP2C-like"/>
    <property type="match status" value="1"/>
</dbReference>
<evidence type="ECO:0000259" key="4">
    <source>
        <dbReference type="PROSITE" id="PS51746"/>
    </source>
</evidence>
<keyword evidence="2" id="KW-0677">Repeat</keyword>
<keyword evidence="6" id="KW-1185">Reference proteome</keyword>
<evidence type="ECO:0000256" key="3">
    <source>
        <dbReference type="SAM" id="MobiDB-lite"/>
    </source>
</evidence>
<dbReference type="InterPro" id="IPR036457">
    <property type="entry name" value="PPM-type-like_dom_sf"/>
</dbReference>
<evidence type="ECO:0000256" key="1">
    <source>
        <dbReference type="ARBA" id="ARBA00022614"/>
    </source>
</evidence>
<reference evidence="5" key="1">
    <citation type="submission" date="2013-04" db="EMBL/GenBank/DDBJ databases">
        <authorList>
            <person name="Qu J."/>
            <person name="Murali S.C."/>
            <person name="Bandaranaike D."/>
            <person name="Bellair M."/>
            <person name="Blankenburg K."/>
            <person name="Chao H."/>
            <person name="Dinh H."/>
            <person name="Doddapaneni H."/>
            <person name="Downs B."/>
            <person name="Dugan-Rocha S."/>
            <person name="Elkadiri S."/>
            <person name="Gnanaolivu R.D."/>
            <person name="Hernandez B."/>
            <person name="Javaid M."/>
            <person name="Jayaseelan J.C."/>
            <person name="Lee S."/>
            <person name="Li M."/>
            <person name="Ming W."/>
            <person name="Munidasa M."/>
            <person name="Muniz J."/>
            <person name="Nguyen L."/>
            <person name="Ongeri F."/>
            <person name="Osuji N."/>
            <person name="Pu L.-L."/>
            <person name="Puazo M."/>
            <person name="Qu C."/>
            <person name="Quiroz J."/>
            <person name="Raj R."/>
            <person name="Weissenberger G."/>
            <person name="Xin Y."/>
            <person name="Zou X."/>
            <person name="Han Y."/>
            <person name="Richards S."/>
            <person name="Worley K."/>
            <person name="Muzny D."/>
            <person name="Gibbs R."/>
        </authorList>
    </citation>
    <scope>NUCLEOTIDE SEQUENCE</scope>
    <source>
        <strain evidence="5">Sampled in the wild</strain>
    </source>
</reference>
<comment type="caution">
    <text evidence="5">The sequence shown here is derived from an EMBL/GenBank/DDBJ whole genome shotgun (WGS) entry which is preliminary data.</text>
</comment>
<dbReference type="Gene3D" id="3.80.10.10">
    <property type="entry name" value="Ribonuclease Inhibitor"/>
    <property type="match status" value="2"/>
</dbReference>
<dbReference type="Pfam" id="PF00560">
    <property type="entry name" value="LRR_1"/>
    <property type="match status" value="3"/>
</dbReference>
<dbReference type="Gene3D" id="3.60.40.10">
    <property type="entry name" value="PPM-type phosphatase domain"/>
    <property type="match status" value="1"/>
</dbReference>
<name>A0A8K0K3L1_LADFU</name>
<dbReference type="InterPro" id="IPR001611">
    <property type="entry name" value="Leu-rich_rpt"/>
</dbReference>
<feature type="compositionally biased region" description="Polar residues" evidence="3">
    <location>
        <begin position="1170"/>
        <end position="1180"/>
    </location>
</feature>
<feature type="region of interest" description="Disordered" evidence="3">
    <location>
        <begin position="20"/>
        <end position="83"/>
    </location>
</feature>
<proteinExistence type="predicted"/>
<dbReference type="PANTHER" id="PTHR45712">
    <property type="entry name" value="AGAP008170-PA"/>
    <property type="match status" value="1"/>
</dbReference>
<dbReference type="EMBL" id="KZ308309">
    <property type="protein sequence ID" value="KAG8227052.1"/>
    <property type="molecule type" value="Genomic_DNA"/>
</dbReference>
<feature type="region of interest" description="Disordered" evidence="3">
    <location>
        <begin position="1146"/>
        <end position="1190"/>
    </location>
</feature>
<dbReference type="Proteomes" id="UP000792457">
    <property type="component" value="Unassembled WGS sequence"/>
</dbReference>
<reference evidence="5" key="2">
    <citation type="submission" date="2017-10" db="EMBL/GenBank/DDBJ databases">
        <title>Ladona fulva Genome sequencing and assembly.</title>
        <authorList>
            <person name="Murali S."/>
            <person name="Richards S."/>
            <person name="Bandaranaike D."/>
            <person name="Bellair M."/>
            <person name="Blankenburg K."/>
            <person name="Chao H."/>
            <person name="Dinh H."/>
            <person name="Doddapaneni H."/>
            <person name="Dugan-Rocha S."/>
            <person name="Elkadiri S."/>
            <person name="Gnanaolivu R."/>
            <person name="Hernandez B."/>
            <person name="Skinner E."/>
            <person name="Javaid M."/>
            <person name="Lee S."/>
            <person name="Li M."/>
            <person name="Ming W."/>
            <person name="Munidasa M."/>
            <person name="Muniz J."/>
            <person name="Nguyen L."/>
            <person name="Hughes D."/>
            <person name="Osuji N."/>
            <person name="Pu L.-L."/>
            <person name="Puazo M."/>
            <person name="Qu C."/>
            <person name="Quiroz J."/>
            <person name="Raj R."/>
            <person name="Weissenberger G."/>
            <person name="Xin Y."/>
            <person name="Zou X."/>
            <person name="Han Y."/>
            <person name="Worley K."/>
            <person name="Muzny D."/>
            <person name="Gibbs R."/>
        </authorList>
    </citation>
    <scope>NUCLEOTIDE SEQUENCE</scope>
    <source>
        <strain evidence="5">Sampled in the wild</strain>
    </source>
</reference>
<dbReference type="Pfam" id="PF13855">
    <property type="entry name" value="LRR_8"/>
    <property type="match status" value="1"/>
</dbReference>
<keyword evidence="1" id="KW-0433">Leucine-rich repeat</keyword>
<sequence>MPSALPRRLRCLLLGKNRIRSVGTEGPSGKLRESKDGSNKAKKPREINGEGVEDGEEEVDGEGAKKTPRRRCWEETKNPGDQEVTQLSPSLLEKIDLRANLLDGDVVLGNYENLKELDLSDNEIERLDVRSLRHLSVVQCARNSLVHLSLPGHKLTTLVASQNSKNELEVLPDWPWERFRQLNFLDASHNHLQNLPHRLHVAPNLTELHLHANRINTLHEGFLSSPSLQVINLSNNLLSGGLPTLVLGSNGLLPWSSPLLSLRLTGNNLTDAIWEALSELTALQVLHLAYNSLTTMPEKCVEMWTDMEELIVSGNMLCILPDSIGQLQKLRVLRAHSNKLCKPPKELSKLNNLRVLDLSHNQLERVNLGDLVPQRLSFLDLSGNSRLHVDPSQFNSYRSQRRMSLVDVSGNNRTSLPSAPYHEAGESYQTVDESIEGTDQHIGPPWKIGFSETPGNHNRLYTTQIRLPAFCNTEGLFGLFDGGSVRQVNEAAAETASLLASVVPRILLEERTVKETATDYMKYTLLSAHRELKEKGQRFGACAILCHITAEGNSCKAGLNNIIANEEDNHPQYVLRIASVGRVGAVLCRKDGTLLPLTAPIKSLEENGLNSETEEEENKLQSKIDPQDQHALGLSASFPQVVPDPYVTEVALSPKRDHCIIIANKIFWASVQQDEASHEAGMMLRNSAEACGTEEMLTAKRLQDLAQGYGNTGNLSIIVVHLFGCNDKQNGIRRDGMRKSLSLIQRNGTTDMLMKELKEELRSHHPCHRHCCCHCSWTTEEDKEECHLCLPHVCHRRWCAGMPEERGGCSVENGLKPVAVTNGITHYKIQTLSKSKLSDSKIVQKDEVCTRNKSTVSECHTKTINVASEVCVDEHEVHGKNLPERSSPSGQSDDTPTGSTKDKNDLEDKTSQGNSDSGLSQCTIKENYWDENGKNGEVSKLRRIPGAWDVCVGSESVLMREKGLHKVSAMPALVMADDYNILGNREKGHSEEESSQVGGVDERFKCWEYMLEQNTQLLFDKELDTISRGIVRGRTRAPWTDGHTANSSGPVHANNSGPPQYRPPPSPAPFHSRRFSSARGVGKGGRGWGKCSHNGIKWGGSGRGHPPVEIHSPPIQGGPNAAYFGSLQRLLPGHVGFDFEAVQERHRSHNGSRHDDISEGERSWEKDNESSTGETESRMQSYWGVATTEL</sequence>
<dbReference type="InterPro" id="IPR032675">
    <property type="entry name" value="LRR_dom_sf"/>
</dbReference>
<feature type="compositionally biased region" description="Polar residues" evidence="3">
    <location>
        <begin position="884"/>
        <end position="899"/>
    </location>
</feature>
<dbReference type="OrthoDB" id="737510at2759"/>
<dbReference type="PANTHER" id="PTHR45712:SF22">
    <property type="entry name" value="INSULIN-LIKE GROWTH FACTOR-BINDING PROTEIN COMPLEX ACID LABILE SUBUNIT"/>
    <property type="match status" value="1"/>
</dbReference>
<evidence type="ECO:0000256" key="2">
    <source>
        <dbReference type="ARBA" id="ARBA00022737"/>
    </source>
</evidence>
<dbReference type="InterPro" id="IPR003591">
    <property type="entry name" value="Leu-rich_rpt_typical-subtyp"/>
</dbReference>
<feature type="compositionally biased region" description="Polar residues" evidence="3">
    <location>
        <begin position="1043"/>
        <end position="1057"/>
    </location>
</feature>
<protein>
    <recommendedName>
        <fullName evidence="4">PPM-type phosphatase domain-containing protein</fullName>
    </recommendedName>
</protein>
<feature type="compositionally biased region" description="Basic and acidic residues" evidence="3">
    <location>
        <begin position="1152"/>
        <end position="1169"/>
    </location>
</feature>
<feature type="compositionally biased region" description="Basic and acidic residues" evidence="3">
    <location>
        <begin position="71"/>
        <end position="80"/>
    </location>
</feature>
<accession>A0A8K0K3L1</accession>